<protein>
    <submittedName>
        <fullName evidence="1">Uncharacterized protein</fullName>
    </submittedName>
</protein>
<gene>
    <name evidence="1" type="ORF">CDAR_176931</name>
</gene>
<evidence type="ECO:0000313" key="2">
    <source>
        <dbReference type="Proteomes" id="UP001054837"/>
    </source>
</evidence>
<dbReference type="EMBL" id="BPLQ01006103">
    <property type="protein sequence ID" value="GIY20126.1"/>
    <property type="molecule type" value="Genomic_DNA"/>
</dbReference>
<accession>A0AAV4RII0</accession>
<evidence type="ECO:0000313" key="1">
    <source>
        <dbReference type="EMBL" id="GIY20126.1"/>
    </source>
</evidence>
<name>A0AAV4RII0_9ARAC</name>
<sequence length="144" mass="16311">MGDTDINKLLKELENNSAINQKFRMGKPTKRNPQFICFAVSDEKSEEKGFKMLCYLAEDSSEERDSAASSFNDETSDFNSYIEAGPDLFCSESQPGLFCAEAALPPSPGPSNVSDPLWGQWERRQRINKEYQQQEGKKRTETPE</sequence>
<comment type="caution">
    <text evidence="1">The sequence shown here is derived from an EMBL/GenBank/DDBJ whole genome shotgun (WGS) entry which is preliminary data.</text>
</comment>
<keyword evidence="2" id="KW-1185">Reference proteome</keyword>
<reference evidence="1 2" key="1">
    <citation type="submission" date="2021-06" db="EMBL/GenBank/DDBJ databases">
        <title>Caerostris darwini draft genome.</title>
        <authorList>
            <person name="Kono N."/>
            <person name="Arakawa K."/>
        </authorList>
    </citation>
    <scope>NUCLEOTIDE SEQUENCE [LARGE SCALE GENOMIC DNA]</scope>
</reference>
<dbReference type="Proteomes" id="UP001054837">
    <property type="component" value="Unassembled WGS sequence"/>
</dbReference>
<proteinExistence type="predicted"/>
<organism evidence="1 2">
    <name type="scientific">Caerostris darwini</name>
    <dbReference type="NCBI Taxonomy" id="1538125"/>
    <lineage>
        <taxon>Eukaryota</taxon>
        <taxon>Metazoa</taxon>
        <taxon>Ecdysozoa</taxon>
        <taxon>Arthropoda</taxon>
        <taxon>Chelicerata</taxon>
        <taxon>Arachnida</taxon>
        <taxon>Araneae</taxon>
        <taxon>Araneomorphae</taxon>
        <taxon>Entelegynae</taxon>
        <taxon>Araneoidea</taxon>
        <taxon>Araneidae</taxon>
        <taxon>Caerostris</taxon>
    </lineage>
</organism>
<dbReference type="AlphaFoldDB" id="A0AAV4RII0"/>